<accession>A0A4Z2IIU0</accession>
<protein>
    <submittedName>
        <fullName evidence="2">Uncharacterized protein</fullName>
    </submittedName>
</protein>
<feature type="region of interest" description="Disordered" evidence="1">
    <location>
        <begin position="52"/>
        <end position="101"/>
    </location>
</feature>
<gene>
    <name evidence="2" type="ORF">EYF80_012468</name>
</gene>
<comment type="caution">
    <text evidence="2">The sequence shown here is derived from an EMBL/GenBank/DDBJ whole genome shotgun (WGS) entry which is preliminary data.</text>
</comment>
<feature type="compositionally biased region" description="Acidic residues" evidence="1">
    <location>
        <begin position="54"/>
        <end position="66"/>
    </location>
</feature>
<evidence type="ECO:0000313" key="2">
    <source>
        <dbReference type="EMBL" id="TNN77354.1"/>
    </source>
</evidence>
<organism evidence="2 3">
    <name type="scientific">Liparis tanakae</name>
    <name type="common">Tanaka's snailfish</name>
    <dbReference type="NCBI Taxonomy" id="230148"/>
    <lineage>
        <taxon>Eukaryota</taxon>
        <taxon>Metazoa</taxon>
        <taxon>Chordata</taxon>
        <taxon>Craniata</taxon>
        <taxon>Vertebrata</taxon>
        <taxon>Euteleostomi</taxon>
        <taxon>Actinopterygii</taxon>
        <taxon>Neopterygii</taxon>
        <taxon>Teleostei</taxon>
        <taxon>Neoteleostei</taxon>
        <taxon>Acanthomorphata</taxon>
        <taxon>Eupercaria</taxon>
        <taxon>Perciformes</taxon>
        <taxon>Cottioidei</taxon>
        <taxon>Cottales</taxon>
        <taxon>Liparidae</taxon>
        <taxon>Liparis</taxon>
    </lineage>
</organism>
<dbReference type="Proteomes" id="UP000314294">
    <property type="component" value="Unassembled WGS sequence"/>
</dbReference>
<sequence length="138" mass="15507">MQWFSPIRMRPENPCWNLSLNSMYSGHLWKGPFSDSSQSSCPPLCLVLKPHAEELDEDEDEDEDEREPWSTFPPLAPPTCSARAVHCSHSNTHGNHRSIKEDADHLARQAEHLSLLIGQGVAMVQVEFSVTAAYLPKV</sequence>
<dbReference type="AlphaFoldDB" id="A0A4Z2IIU0"/>
<evidence type="ECO:0000256" key="1">
    <source>
        <dbReference type="SAM" id="MobiDB-lite"/>
    </source>
</evidence>
<keyword evidence="3" id="KW-1185">Reference proteome</keyword>
<dbReference type="EMBL" id="SRLO01000084">
    <property type="protein sequence ID" value="TNN77354.1"/>
    <property type="molecule type" value="Genomic_DNA"/>
</dbReference>
<proteinExistence type="predicted"/>
<reference evidence="2 3" key="1">
    <citation type="submission" date="2019-03" db="EMBL/GenBank/DDBJ databases">
        <title>First draft genome of Liparis tanakae, snailfish: a comprehensive survey of snailfish specific genes.</title>
        <authorList>
            <person name="Kim W."/>
            <person name="Song I."/>
            <person name="Jeong J.-H."/>
            <person name="Kim D."/>
            <person name="Kim S."/>
            <person name="Ryu S."/>
            <person name="Song J.Y."/>
            <person name="Lee S.K."/>
        </authorList>
    </citation>
    <scope>NUCLEOTIDE SEQUENCE [LARGE SCALE GENOMIC DNA]</scope>
    <source>
        <tissue evidence="2">Muscle</tissue>
    </source>
</reference>
<evidence type="ECO:0000313" key="3">
    <source>
        <dbReference type="Proteomes" id="UP000314294"/>
    </source>
</evidence>
<name>A0A4Z2IIU0_9TELE</name>